<gene>
    <name evidence="1" type="ORF">HNP76_000639</name>
</gene>
<protein>
    <submittedName>
        <fullName evidence="1">DNA polymerase-3 subunit gamma/tau</fullName>
        <ecNumber evidence="1">2.7.7.7</ecNumber>
    </submittedName>
</protein>
<dbReference type="RefSeq" id="WP_184657442.1">
    <property type="nucleotide sequence ID" value="NZ_CP031518.1"/>
</dbReference>
<dbReference type="PANTHER" id="PTHR11669">
    <property type="entry name" value="REPLICATION FACTOR C / DNA POLYMERASE III GAMMA-TAU SUBUNIT"/>
    <property type="match status" value="1"/>
</dbReference>
<organism evidence="1 2">
    <name type="scientific">Treponema ruminis</name>
    <dbReference type="NCBI Taxonomy" id="744515"/>
    <lineage>
        <taxon>Bacteria</taxon>
        <taxon>Pseudomonadati</taxon>
        <taxon>Spirochaetota</taxon>
        <taxon>Spirochaetia</taxon>
        <taxon>Spirochaetales</taxon>
        <taxon>Treponemataceae</taxon>
        <taxon>Treponema</taxon>
    </lineage>
</organism>
<comment type="caution">
    <text evidence="1">The sequence shown here is derived from an EMBL/GenBank/DDBJ whole genome shotgun (WGS) entry which is preliminary data.</text>
</comment>
<reference evidence="1 2" key="1">
    <citation type="submission" date="2020-08" db="EMBL/GenBank/DDBJ databases">
        <title>Genomic Encyclopedia of Type Strains, Phase IV (KMG-IV): sequencing the most valuable type-strain genomes for metagenomic binning, comparative biology and taxonomic classification.</title>
        <authorList>
            <person name="Goeker M."/>
        </authorList>
    </citation>
    <scope>NUCLEOTIDE SEQUENCE [LARGE SCALE GENOMIC DNA]</scope>
    <source>
        <strain evidence="1 2">DSM 103462</strain>
    </source>
</reference>
<keyword evidence="2" id="KW-1185">Reference proteome</keyword>
<accession>A0A7W8G7N2</accession>
<dbReference type="AlphaFoldDB" id="A0A7W8G7N2"/>
<keyword evidence="1" id="KW-0808">Transferase</keyword>
<dbReference type="SUPFAM" id="SSF52540">
    <property type="entry name" value="P-loop containing nucleoside triphosphate hydrolases"/>
    <property type="match status" value="1"/>
</dbReference>
<dbReference type="EMBL" id="JACHFQ010000002">
    <property type="protein sequence ID" value="MBB5225295.1"/>
    <property type="molecule type" value="Genomic_DNA"/>
</dbReference>
<dbReference type="PANTHER" id="PTHR11669:SF8">
    <property type="entry name" value="DNA POLYMERASE III SUBUNIT DELTA"/>
    <property type="match status" value="1"/>
</dbReference>
<dbReference type="InterPro" id="IPR050238">
    <property type="entry name" value="DNA_Rep/Repair_Clamp_Loader"/>
</dbReference>
<dbReference type="InterPro" id="IPR027417">
    <property type="entry name" value="P-loop_NTPase"/>
</dbReference>
<dbReference type="Pfam" id="PF13177">
    <property type="entry name" value="DNA_pol3_delta2"/>
    <property type="match status" value="2"/>
</dbReference>
<evidence type="ECO:0000313" key="1">
    <source>
        <dbReference type="EMBL" id="MBB5225295.1"/>
    </source>
</evidence>
<dbReference type="EC" id="2.7.7.7" evidence="1"/>
<name>A0A7W8G7N2_9SPIR</name>
<dbReference type="Gene3D" id="3.40.50.300">
    <property type="entry name" value="P-loop containing nucleotide triphosphate hydrolases"/>
    <property type="match status" value="1"/>
</dbReference>
<keyword evidence="1" id="KW-0548">Nucleotidyltransferase</keyword>
<evidence type="ECO:0000313" key="2">
    <source>
        <dbReference type="Proteomes" id="UP000518887"/>
    </source>
</evidence>
<sequence length="406" mass="45853">MFDNLLYQNASSLLKDDILNNRLPGAILLSGPAASGKLTCALEIARILSCSGENDYRQRGHWLCECPSCKKNKELSNTNVLLAGPRDCSLEILAAKKAFLQASFDNSRYLTAVRYLFIRSVRKLTMRFSQVLWEGDDKLSKLAPIVALIDEDMEKLNPEKPLPDNDKLEKICDSIVKNCDKLESSFMYDSLPINQIRRASVWAHMKSVSGKKIFIIENAERMLESVRNALLKILEEPPEDMVFILTTSNRGAVMPTILSRVRTYSFTERSAIQQKEVVQRVFHARESEENLLINDYLQLFLPVKPAEIKKAASSYFSHIISGQIPLSDSVIKECSGFEPRFLLKIFLVGIMEEARGSELTAQRAEVCAKITEFCRESYNSVTVYNISPAAVIEKLSRDLAGIRRNL</sequence>
<dbReference type="GO" id="GO:0003887">
    <property type="term" value="F:DNA-directed DNA polymerase activity"/>
    <property type="evidence" value="ECO:0007669"/>
    <property type="project" value="UniProtKB-EC"/>
</dbReference>
<dbReference type="Proteomes" id="UP000518887">
    <property type="component" value="Unassembled WGS sequence"/>
</dbReference>
<dbReference type="GO" id="GO:0006261">
    <property type="term" value="P:DNA-templated DNA replication"/>
    <property type="evidence" value="ECO:0007669"/>
    <property type="project" value="TreeGrafter"/>
</dbReference>
<proteinExistence type="predicted"/>